<dbReference type="GeneID" id="111115935"/>
<dbReference type="KEGG" id="cvn:111115935"/>
<feature type="signal peptide" evidence="1">
    <location>
        <begin position="1"/>
        <end position="18"/>
    </location>
</feature>
<organism evidence="2 3">
    <name type="scientific">Crassostrea virginica</name>
    <name type="common">Eastern oyster</name>
    <dbReference type="NCBI Taxonomy" id="6565"/>
    <lineage>
        <taxon>Eukaryota</taxon>
        <taxon>Metazoa</taxon>
        <taxon>Spiralia</taxon>
        <taxon>Lophotrochozoa</taxon>
        <taxon>Mollusca</taxon>
        <taxon>Bivalvia</taxon>
        <taxon>Autobranchia</taxon>
        <taxon>Pteriomorphia</taxon>
        <taxon>Ostreida</taxon>
        <taxon>Ostreoidea</taxon>
        <taxon>Ostreidae</taxon>
        <taxon>Crassostrea</taxon>
    </lineage>
</organism>
<dbReference type="PANTHER" id="PTHR38564">
    <property type="entry name" value="SI:CH73-250A16.5-RELATED"/>
    <property type="match status" value="1"/>
</dbReference>
<keyword evidence="2" id="KW-1185">Reference proteome</keyword>
<dbReference type="Proteomes" id="UP000694844">
    <property type="component" value="Chromosome 9"/>
</dbReference>
<dbReference type="RefSeq" id="XP_022310567.1">
    <property type="nucleotide sequence ID" value="XM_022454859.1"/>
</dbReference>
<sequence length="160" mass="18230">MWRYLLVAVCLLSPETRGLFLTKDRPYHASCRVEWTFGVQCNEVRAKLTSQVTQWSDSGDCPDDRCKYEIMADDGNILRVRHNATSFFYINDIEFTFVNDLSGCKVQGFSNAENPYAYFDGSTNYCGMHMLITGSSLDQDPIYREETSGMICTQYAEASC</sequence>
<dbReference type="AlphaFoldDB" id="A0A8B8C4E6"/>
<feature type="chain" id="PRO_5034025549" evidence="1">
    <location>
        <begin position="19"/>
        <end position="160"/>
    </location>
</feature>
<dbReference type="OrthoDB" id="5946254at2759"/>
<keyword evidence="1" id="KW-0732">Signal</keyword>
<dbReference type="PANTHER" id="PTHR38564:SF2">
    <property type="entry name" value="WU:FC46H12 PRECURSOR"/>
    <property type="match status" value="1"/>
</dbReference>
<accession>A0A8B8C4E6</accession>
<evidence type="ECO:0000313" key="2">
    <source>
        <dbReference type="Proteomes" id="UP000694844"/>
    </source>
</evidence>
<protein>
    <submittedName>
        <fullName evidence="3">Uncharacterized protein LOC111115935</fullName>
    </submittedName>
</protein>
<gene>
    <name evidence="3" type="primary">LOC111115935</name>
</gene>
<evidence type="ECO:0000256" key="1">
    <source>
        <dbReference type="SAM" id="SignalP"/>
    </source>
</evidence>
<evidence type="ECO:0000313" key="3">
    <source>
        <dbReference type="RefSeq" id="XP_022310567.1"/>
    </source>
</evidence>
<proteinExistence type="predicted"/>
<reference evidence="3" key="1">
    <citation type="submission" date="2025-08" db="UniProtKB">
        <authorList>
            <consortium name="RefSeq"/>
        </authorList>
    </citation>
    <scope>IDENTIFICATION</scope>
    <source>
        <tissue evidence="3">Whole sample</tissue>
    </source>
</reference>
<name>A0A8B8C4E6_CRAVI</name>